<dbReference type="Pfam" id="PF01171">
    <property type="entry name" value="ATP_bind_3"/>
    <property type="match status" value="1"/>
</dbReference>
<dbReference type="InterPro" id="IPR015262">
    <property type="entry name" value="tRNA_Ile_lys_synt_subst-bd"/>
</dbReference>
<dbReference type="HAMAP" id="MF_01161">
    <property type="entry name" value="tRNA_Ile_lys_synt"/>
    <property type="match status" value="1"/>
</dbReference>
<comment type="function">
    <text evidence="7">Ligates lysine onto the cytidine present at position 34 of the AUA codon-specific tRNA(Ile) that contains the anticodon CAU, in an ATP-dependent manner. Cytidine is converted to lysidine, thus changing the amino acid specificity of the tRNA from methionine to isoleucine.</text>
</comment>
<dbReference type="InterPro" id="IPR011063">
    <property type="entry name" value="TilS/TtcA_N"/>
</dbReference>
<dbReference type="EMBL" id="CP064954">
    <property type="protein sequence ID" value="QPK79497.1"/>
    <property type="molecule type" value="Genomic_DNA"/>
</dbReference>
<gene>
    <name evidence="7 10" type="primary">tilS</name>
    <name evidence="10" type="ORF">G7Y31_01945</name>
</gene>
<dbReference type="GO" id="GO:0005737">
    <property type="term" value="C:cytoplasm"/>
    <property type="evidence" value="ECO:0007669"/>
    <property type="project" value="UniProtKB-SubCell"/>
</dbReference>
<accession>A0A7T0PCA1</accession>
<comment type="catalytic activity">
    <reaction evidence="6 7">
        <text>cytidine(34) in tRNA(Ile2) + L-lysine + ATP = lysidine(34) in tRNA(Ile2) + AMP + diphosphate + H(+)</text>
        <dbReference type="Rhea" id="RHEA:43744"/>
        <dbReference type="Rhea" id="RHEA-COMP:10625"/>
        <dbReference type="Rhea" id="RHEA-COMP:10670"/>
        <dbReference type="ChEBI" id="CHEBI:15378"/>
        <dbReference type="ChEBI" id="CHEBI:30616"/>
        <dbReference type="ChEBI" id="CHEBI:32551"/>
        <dbReference type="ChEBI" id="CHEBI:33019"/>
        <dbReference type="ChEBI" id="CHEBI:82748"/>
        <dbReference type="ChEBI" id="CHEBI:83665"/>
        <dbReference type="ChEBI" id="CHEBI:456215"/>
        <dbReference type="EC" id="6.3.4.19"/>
    </reaction>
</comment>
<evidence type="ECO:0000313" key="10">
    <source>
        <dbReference type="EMBL" id="QPK79497.1"/>
    </source>
</evidence>
<sequence>MHSGNALRGATAARSGQPFWPRRSPHFARLRALVRPVLAHALDQYPRVGIGLSGGPDSLALTAAVAAETSRAIALCVDHQLQPGSRAVAEAAANQAQQWGIDARVITIDAGNSEATARTARYRALGAAGIPVLVAHTAEDQAETLLLSALRGHATGMGSRAHIEGCTVLRPLLSARRADTLGACAELGLRPWHDPHNQAANFRRVRIRRDVIPLLGEILGGDAVAPLAQAATDMAADHDTLATAATNDCAQLAAMAEPHRRRAIIAWLETQGVEPSREAIGGIGKLCTHWHGQGGVAVAGQAGGARLEVARIGGKLALRTQH</sequence>
<keyword evidence="2 7" id="KW-0436">Ligase</keyword>
<evidence type="ECO:0000256" key="3">
    <source>
        <dbReference type="ARBA" id="ARBA00022694"/>
    </source>
</evidence>
<evidence type="ECO:0000259" key="9">
    <source>
        <dbReference type="Pfam" id="PF09179"/>
    </source>
</evidence>
<keyword evidence="11" id="KW-1185">Reference proteome</keyword>
<dbReference type="Gene3D" id="3.40.50.620">
    <property type="entry name" value="HUPs"/>
    <property type="match status" value="1"/>
</dbReference>
<dbReference type="NCBIfam" id="TIGR02432">
    <property type="entry name" value="lysidine_TilS_N"/>
    <property type="match status" value="1"/>
</dbReference>
<dbReference type="Pfam" id="PF09179">
    <property type="entry name" value="TilS"/>
    <property type="match status" value="1"/>
</dbReference>
<dbReference type="GO" id="GO:0006400">
    <property type="term" value="P:tRNA modification"/>
    <property type="evidence" value="ECO:0007669"/>
    <property type="project" value="UniProtKB-UniRule"/>
</dbReference>
<evidence type="ECO:0000256" key="7">
    <source>
        <dbReference type="HAMAP-Rule" id="MF_01161"/>
    </source>
</evidence>
<keyword evidence="3 7" id="KW-0819">tRNA processing</keyword>
<feature type="binding site" evidence="7">
    <location>
        <begin position="53"/>
        <end position="58"/>
    </location>
    <ligand>
        <name>ATP</name>
        <dbReference type="ChEBI" id="CHEBI:30616"/>
    </ligand>
</feature>
<evidence type="ECO:0000256" key="6">
    <source>
        <dbReference type="ARBA" id="ARBA00048539"/>
    </source>
</evidence>
<evidence type="ECO:0000256" key="4">
    <source>
        <dbReference type="ARBA" id="ARBA00022741"/>
    </source>
</evidence>
<dbReference type="Proteomes" id="UP000594681">
    <property type="component" value="Chromosome"/>
</dbReference>
<dbReference type="CDD" id="cd01992">
    <property type="entry name" value="TilS_N"/>
    <property type="match status" value="1"/>
</dbReference>
<keyword evidence="1 7" id="KW-0963">Cytoplasm</keyword>
<keyword evidence="4 7" id="KW-0547">Nucleotide-binding</keyword>
<reference evidence="10 11" key="1">
    <citation type="submission" date="2020-11" db="EMBL/GenBank/DDBJ databases">
        <title>Corynebacterium sp. ZJ-599.</title>
        <authorList>
            <person name="Zhou J."/>
        </authorList>
    </citation>
    <scope>NUCLEOTIDE SEQUENCE [LARGE SCALE GENOMIC DNA]</scope>
    <source>
        <strain evidence="10 11">ZJ-599</strain>
    </source>
</reference>
<dbReference type="KEGG" id="cliz:G7Y31_01945"/>
<comment type="subcellular location">
    <subcellularLocation>
        <location evidence="7">Cytoplasm</location>
    </subcellularLocation>
</comment>
<name>A0A7T0PCA1_9CORY</name>
<evidence type="ECO:0000256" key="1">
    <source>
        <dbReference type="ARBA" id="ARBA00022490"/>
    </source>
</evidence>
<dbReference type="InterPro" id="IPR014729">
    <property type="entry name" value="Rossmann-like_a/b/a_fold"/>
</dbReference>
<proteinExistence type="inferred from homology"/>
<evidence type="ECO:0000313" key="11">
    <source>
        <dbReference type="Proteomes" id="UP000594681"/>
    </source>
</evidence>
<feature type="domain" description="tRNA(Ile)-lysidine synthase substrate-binding" evidence="9">
    <location>
        <begin position="248"/>
        <end position="301"/>
    </location>
</feature>
<dbReference type="InterPro" id="IPR012094">
    <property type="entry name" value="tRNA_Ile_lys_synt"/>
</dbReference>
<evidence type="ECO:0000256" key="5">
    <source>
        <dbReference type="ARBA" id="ARBA00022840"/>
    </source>
</evidence>
<dbReference type="RefSeq" id="WP_165008732.1">
    <property type="nucleotide sequence ID" value="NZ_CP064954.1"/>
</dbReference>
<dbReference type="GO" id="GO:0005524">
    <property type="term" value="F:ATP binding"/>
    <property type="evidence" value="ECO:0007669"/>
    <property type="project" value="UniProtKB-UniRule"/>
</dbReference>
<keyword evidence="5 7" id="KW-0067">ATP-binding</keyword>
<evidence type="ECO:0000256" key="2">
    <source>
        <dbReference type="ARBA" id="ARBA00022598"/>
    </source>
</evidence>
<dbReference type="AlphaFoldDB" id="A0A7T0PCA1"/>
<feature type="domain" description="tRNA(Ile)-lysidine/2-thiocytidine synthase N-terminal" evidence="8">
    <location>
        <begin position="48"/>
        <end position="209"/>
    </location>
</feature>
<dbReference type="PANTHER" id="PTHR43033">
    <property type="entry name" value="TRNA(ILE)-LYSIDINE SYNTHASE-RELATED"/>
    <property type="match status" value="1"/>
</dbReference>
<dbReference type="GO" id="GO:0032267">
    <property type="term" value="F:tRNA(Ile)-lysidine synthase activity"/>
    <property type="evidence" value="ECO:0007669"/>
    <property type="project" value="UniProtKB-EC"/>
</dbReference>
<comment type="similarity">
    <text evidence="7">Belongs to the tRNA(Ile)-lysidine synthase family.</text>
</comment>
<organism evidence="10 11">
    <name type="scientific">Corynebacterium lizhenjunii</name>
    <dbReference type="NCBI Taxonomy" id="2709394"/>
    <lineage>
        <taxon>Bacteria</taxon>
        <taxon>Bacillati</taxon>
        <taxon>Actinomycetota</taxon>
        <taxon>Actinomycetes</taxon>
        <taxon>Mycobacteriales</taxon>
        <taxon>Corynebacteriaceae</taxon>
        <taxon>Corynebacterium</taxon>
    </lineage>
</organism>
<dbReference type="EC" id="6.3.4.19" evidence="7"/>
<dbReference type="InterPro" id="IPR012795">
    <property type="entry name" value="tRNA_Ile_lys_synt_N"/>
</dbReference>
<evidence type="ECO:0000259" key="8">
    <source>
        <dbReference type="Pfam" id="PF01171"/>
    </source>
</evidence>
<comment type="domain">
    <text evidence="7">The N-terminal region contains the highly conserved SGGXDS motif, predicted to be a P-loop motif involved in ATP binding.</text>
</comment>
<protein>
    <recommendedName>
        <fullName evidence="7">tRNA(Ile)-lysidine synthase</fullName>
        <ecNumber evidence="7">6.3.4.19</ecNumber>
    </recommendedName>
    <alternativeName>
        <fullName evidence="7">tRNA(Ile)-2-lysyl-cytidine synthase</fullName>
    </alternativeName>
    <alternativeName>
        <fullName evidence="7">tRNA(Ile)-lysidine synthetase</fullName>
    </alternativeName>
</protein>
<dbReference type="SUPFAM" id="SSF52402">
    <property type="entry name" value="Adenine nucleotide alpha hydrolases-like"/>
    <property type="match status" value="1"/>
</dbReference>
<dbReference type="PANTHER" id="PTHR43033:SF1">
    <property type="entry name" value="TRNA(ILE)-LYSIDINE SYNTHASE-RELATED"/>
    <property type="match status" value="1"/>
</dbReference>